<dbReference type="Proteomes" id="UP000327493">
    <property type="component" value="Chromosome 22"/>
</dbReference>
<comment type="caution">
    <text evidence="1">The sequence shown here is derived from an EMBL/GenBank/DDBJ whole genome shotgun (WGS) entry which is preliminary data.</text>
</comment>
<sequence>MDSDTFFLAEPGLMSEMAEAADAGCCSLRLKDEGQTRVSRQPTGWDLHYPSTLQSLDRTLGTIPCDVTPTVKSFNSQMFSGIEPPLFFMSMAELGQTELCCTPVWSLWFRGDSIGKCMSLNTGLPVRLWGPKRTNRKGGKK</sequence>
<protein>
    <submittedName>
        <fullName evidence="1">Uncharacterized protein</fullName>
    </submittedName>
</protein>
<dbReference type="EMBL" id="VOFY01000022">
    <property type="protein sequence ID" value="KAA8580481.1"/>
    <property type="molecule type" value="Genomic_DNA"/>
</dbReference>
<organism evidence="1 2">
    <name type="scientific">Etheostoma spectabile</name>
    <name type="common">orangethroat darter</name>
    <dbReference type="NCBI Taxonomy" id="54343"/>
    <lineage>
        <taxon>Eukaryota</taxon>
        <taxon>Metazoa</taxon>
        <taxon>Chordata</taxon>
        <taxon>Craniata</taxon>
        <taxon>Vertebrata</taxon>
        <taxon>Euteleostomi</taxon>
        <taxon>Actinopterygii</taxon>
        <taxon>Neopterygii</taxon>
        <taxon>Teleostei</taxon>
        <taxon>Neoteleostei</taxon>
        <taxon>Acanthomorphata</taxon>
        <taxon>Eupercaria</taxon>
        <taxon>Perciformes</taxon>
        <taxon>Percoidei</taxon>
        <taxon>Percidae</taxon>
        <taxon>Etheostomatinae</taxon>
        <taxon>Etheostoma</taxon>
    </lineage>
</organism>
<dbReference type="AlphaFoldDB" id="A0A5J5CK25"/>
<reference evidence="1 2" key="1">
    <citation type="submission" date="2019-08" db="EMBL/GenBank/DDBJ databases">
        <title>A chromosome-level genome assembly, high-density linkage maps, and genome scans reveal the genomic architecture of hybrid incompatibilities underlying speciation via character displacement in darters (Percidae: Etheostominae).</title>
        <authorList>
            <person name="Moran R.L."/>
            <person name="Catchen J.M."/>
            <person name="Fuller R.C."/>
        </authorList>
    </citation>
    <scope>NUCLEOTIDE SEQUENCE [LARGE SCALE GENOMIC DNA]</scope>
    <source>
        <strain evidence="1">EspeVRDwgs_2016</strain>
        <tissue evidence="1">Muscle</tissue>
    </source>
</reference>
<proteinExistence type="predicted"/>
<gene>
    <name evidence="1" type="ORF">FQN60_013439</name>
</gene>
<keyword evidence="2" id="KW-1185">Reference proteome</keyword>
<evidence type="ECO:0000313" key="1">
    <source>
        <dbReference type="EMBL" id="KAA8580481.1"/>
    </source>
</evidence>
<accession>A0A5J5CK25</accession>
<evidence type="ECO:0000313" key="2">
    <source>
        <dbReference type="Proteomes" id="UP000327493"/>
    </source>
</evidence>
<name>A0A5J5CK25_9PERO</name>